<evidence type="ECO:0000313" key="4">
    <source>
        <dbReference type="Proteomes" id="UP000030764"/>
    </source>
</evidence>
<reference evidence="2 4" key="1">
    <citation type="journal article" date="2014" name="Nat. Genet.">
        <title>Genome and transcriptome of the porcine whipworm Trichuris suis.</title>
        <authorList>
            <person name="Jex A.R."/>
            <person name="Nejsum P."/>
            <person name="Schwarz E.M."/>
            <person name="Hu L."/>
            <person name="Young N.D."/>
            <person name="Hall R.S."/>
            <person name="Korhonen P.K."/>
            <person name="Liao S."/>
            <person name="Thamsborg S."/>
            <person name="Xia J."/>
            <person name="Xu P."/>
            <person name="Wang S."/>
            <person name="Scheerlinck J.P."/>
            <person name="Hofmann A."/>
            <person name="Sternberg P.W."/>
            <person name="Wang J."/>
            <person name="Gasser R.B."/>
        </authorList>
    </citation>
    <scope>NUCLEOTIDE SEQUENCE [LARGE SCALE GENOMIC DNA]</scope>
    <source>
        <strain evidence="3">DCEP-RM93F</strain>
        <strain evidence="2">DCEP-RM93M</strain>
    </source>
</reference>
<feature type="region of interest" description="Disordered" evidence="1">
    <location>
        <begin position="1"/>
        <end position="75"/>
    </location>
</feature>
<evidence type="ECO:0000313" key="3">
    <source>
        <dbReference type="EMBL" id="KFD68873.1"/>
    </source>
</evidence>
<feature type="region of interest" description="Disordered" evidence="1">
    <location>
        <begin position="281"/>
        <end position="368"/>
    </location>
</feature>
<feature type="compositionally biased region" description="Basic and acidic residues" evidence="1">
    <location>
        <begin position="299"/>
        <end position="320"/>
    </location>
</feature>
<sequence length="368" mass="41280">MYRGYRMSSRGQRGSARGAAVSNFQNTRPFRGRRAARRGGLTRRPYLPMNNNYANTTLNQTTGAEGKGTTATGCNTERRAQVVEKPPVTPETIFINNMPGAEIPKSPIPLPPQPPYQVDVVFQLLVAPEEDMEKVCAKMREHLGMLTQEEKGAVDISSKQIMGFALQSKKGAARAAKVIHFLNVEMPGFFKFVCIKRWLWYLMPRHHGNSVYSQLNSAQIFNFGIFLATLYVHFEQTPFREDVHHYLLKLLDCMAIDCTQDGCNRFNHVISLCGIGTSPMESSSAADQEDNGAAAVKNEPAEECKNKVIEAAPETERSTDPPEEPAVTTETKQVEDPKETAPPIFREVRRRGRGRPFRKGTIQQQRHL</sequence>
<protein>
    <submittedName>
        <fullName evidence="2">Uncharacterized protein</fullName>
    </submittedName>
</protein>
<evidence type="ECO:0000256" key="1">
    <source>
        <dbReference type="SAM" id="MobiDB-lite"/>
    </source>
</evidence>
<feature type="compositionally biased region" description="Polar residues" evidence="1">
    <location>
        <begin position="49"/>
        <end position="60"/>
    </location>
</feature>
<organism evidence="2 4">
    <name type="scientific">Trichuris suis</name>
    <name type="common">pig whipworm</name>
    <dbReference type="NCBI Taxonomy" id="68888"/>
    <lineage>
        <taxon>Eukaryota</taxon>
        <taxon>Metazoa</taxon>
        <taxon>Ecdysozoa</taxon>
        <taxon>Nematoda</taxon>
        <taxon>Enoplea</taxon>
        <taxon>Dorylaimia</taxon>
        <taxon>Trichinellida</taxon>
        <taxon>Trichuridae</taxon>
        <taxon>Trichuris</taxon>
    </lineage>
</organism>
<dbReference type="Proteomes" id="UP000030758">
    <property type="component" value="Unassembled WGS sequence"/>
</dbReference>
<dbReference type="Proteomes" id="UP000030764">
    <property type="component" value="Unassembled WGS sequence"/>
</dbReference>
<evidence type="ECO:0000313" key="2">
    <source>
        <dbReference type="EMBL" id="KFD49093.1"/>
    </source>
</evidence>
<dbReference type="EMBL" id="KL363278">
    <property type="protein sequence ID" value="KFD49093.1"/>
    <property type="molecule type" value="Genomic_DNA"/>
</dbReference>
<dbReference type="AlphaFoldDB" id="A0A085LVU7"/>
<feature type="compositionally biased region" description="Low complexity" evidence="1">
    <location>
        <begin position="61"/>
        <end position="73"/>
    </location>
</feature>
<proteinExistence type="predicted"/>
<accession>A0A085LVU7</accession>
<keyword evidence="4" id="KW-1185">Reference proteome</keyword>
<feature type="compositionally biased region" description="Basic residues" evidence="1">
    <location>
        <begin position="348"/>
        <end position="358"/>
    </location>
</feature>
<gene>
    <name evidence="2" type="ORF">M513_10035</name>
    <name evidence="3" type="ORF">M514_10035</name>
</gene>
<name>A0A085LVU7_9BILA</name>
<feature type="compositionally biased region" description="Basic residues" evidence="1">
    <location>
        <begin position="30"/>
        <end position="41"/>
    </location>
</feature>
<dbReference type="EMBL" id="KL367500">
    <property type="protein sequence ID" value="KFD68873.1"/>
    <property type="molecule type" value="Genomic_DNA"/>
</dbReference>